<feature type="compositionally biased region" description="Low complexity" evidence="1">
    <location>
        <begin position="461"/>
        <end position="486"/>
    </location>
</feature>
<dbReference type="EMBL" id="SELW01000658">
    <property type="protein sequence ID" value="TID14478.1"/>
    <property type="molecule type" value="Genomic_DNA"/>
</dbReference>
<feature type="compositionally biased region" description="Polar residues" evidence="1">
    <location>
        <begin position="41"/>
        <end position="60"/>
    </location>
</feature>
<keyword evidence="3" id="KW-1185">Reference proteome</keyword>
<feature type="compositionally biased region" description="Basic and acidic residues" evidence="1">
    <location>
        <begin position="172"/>
        <end position="214"/>
    </location>
</feature>
<evidence type="ECO:0000313" key="3">
    <source>
        <dbReference type="Proteomes" id="UP000307173"/>
    </source>
</evidence>
<feature type="compositionally biased region" description="Basic and acidic residues" evidence="1">
    <location>
        <begin position="245"/>
        <end position="281"/>
    </location>
</feature>
<dbReference type="STRING" id="52247.A0A4T0WWF9"/>
<reference evidence="2 3" key="1">
    <citation type="journal article" date="2019" name="Front. Genet.">
        <title>Whole-Genome Sequencing of the Opportunistic Yeast Pathogen Candida inconspicua Uncovers Its Hybrid Origin.</title>
        <authorList>
            <person name="Mixao V."/>
            <person name="Hansen A.P."/>
            <person name="Saus E."/>
            <person name="Boekhout T."/>
            <person name="Lass-Florl C."/>
            <person name="Gabaldon T."/>
        </authorList>
    </citation>
    <scope>NUCLEOTIDE SEQUENCE [LARGE SCALE GENOMIC DNA]</scope>
    <source>
        <strain evidence="2 3">CBS 180</strain>
    </source>
</reference>
<dbReference type="OrthoDB" id="10385670at2759"/>
<feature type="compositionally biased region" description="Polar residues" evidence="1">
    <location>
        <begin position="128"/>
        <end position="145"/>
    </location>
</feature>
<feature type="compositionally biased region" description="Basic residues" evidence="1">
    <location>
        <begin position="68"/>
        <end position="83"/>
    </location>
</feature>
<feature type="compositionally biased region" description="Acidic residues" evidence="1">
    <location>
        <begin position="215"/>
        <end position="226"/>
    </location>
</feature>
<dbReference type="Proteomes" id="UP000307173">
    <property type="component" value="Unassembled WGS sequence"/>
</dbReference>
<evidence type="ECO:0000256" key="1">
    <source>
        <dbReference type="SAM" id="MobiDB-lite"/>
    </source>
</evidence>
<evidence type="ECO:0000313" key="2">
    <source>
        <dbReference type="EMBL" id="TID14478.1"/>
    </source>
</evidence>
<organism evidence="2 3">
    <name type="scientific">Pichia inconspicua</name>
    <dbReference type="NCBI Taxonomy" id="52247"/>
    <lineage>
        <taxon>Eukaryota</taxon>
        <taxon>Fungi</taxon>
        <taxon>Dikarya</taxon>
        <taxon>Ascomycota</taxon>
        <taxon>Saccharomycotina</taxon>
        <taxon>Pichiomycetes</taxon>
        <taxon>Pichiales</taxon>
        <taxon>Pichiaceae</taxon>
        <taxon>Pichia</taxon>
    </lineage>
</organism>
<gene>
    <name evidence="2" type="ORF">CANINC_004766</name>
</gene>
<feature type="region of interest" description="Disordered" evidence="1">
    <location>
        <begin position="449"/>
        <end position="486"/>
    </location>
</feature>
<feature type="compositionally biased region" description="Basic and acidic residues" evidence="1">
    <location>
        <begin position="227"/>
        <end position="238"/>
    </location>
</feature>
<accession>A0A4T0WWF9</accession>
<protein>
    <submittedName>
        <fullName evidence="2">Uncharacterized protein</fullName>
    </submittedName>
</protein>
<feature type="compositionally biased region" description="Low complexity" evidence="1">
    <location>
        <begin position="146"/>
        <end position="163"/>
    </location>
</feature>
<feature type="compositionally biased region" description="Basic and acidic residues" evidence="1">
    <location>
        <begin position="84"/>
        <end position="96"/>
    </location>
</feature>
<comment type="caution">
    <text evidence="2">The sequence shown here is derived from an EMBL/GenBank/DDBJ whole genome shotgun (WGS) entry which is preliminary data.</text>
</comment>
<feature type="compositionally biased region" description="Acidic residues" evidence="1">
    <location>
        <begin position="289"/>
        <end position="355"/>
    </location>
</feature>
<proteinExistence type="predicted"/>
<dbReference type="AlphaFoldDB" id="A0A4T0WWF9"/>
<feature type="region of interest" description="Disordered" evidence="1">
    <location>
        <begin position="39"/>
        <end position="372"/>
    </location>
</feature>
<name>A0A4T0WWF9_9ASCO</name>
<sequence>MDTTRQRKLDRLKRELYISDNSDIEEIIEEVMEEVIEKDVNGTNAHSSNDTGNSSKNTNFSSVSGSSSHHHHHHHSDHPFKRKRDVERIDYNDNKRRANYILKSPVKKKDNTGRHHHQQQQQQQQQQSLTSNPPLFTTPSHYNTRSNTSKGSSSSNSGSNSSTAKPSRRSSRQHEPTSGKTNQVKEETVPEVSKKDTLEEEIVRPDEKNVKVDEDVTEFDADDEHQDVEHQDAEHEEITGISGDTDIRKSSTEEITKSEEVQKDKHELDRVDGVDQVKGVDEGVGENQAEGEEGDDLHEEDEEVYDDEDDEGEEENEGEEEDNDDDVNEDEEDDVDEDEEDDVDEDEDDIDLLEDDISKKTQQLESESEFESFVRDAIEDDENEQLEEDESEANLTFKQTNTNFTNSIIDESWLERVVRHDLEKKISVLGDSTDTGADFSEQNAQIELGNQQTSETDTKLKSTSISASASASLSPPSESSSSVPISESVNDELKNLYHNKSLEIINERCQQIDKVVAEIDAEIATVKKNRLSHRPALYTSLFAPLFERTAAKVAIAERLQKYKLDQATEIARINKETTHEQFFTAFDENRKHLKHYVQSQLQDLDLAIANRVKVPAKATARETANTAGMELLADIVAKCAFEK</sequence>